<protein>
    <submittedName>
        <fullName evidence="2">Uncharacterized protein</fullName>
    </submittedName>
</protein>
<accession>A0ABN6D1D5</accession>
<sequence>MPHTMTTQISPTGLRYTAKQNGSPFQGISGSGETMSCMKCGQHKLRRNGIYKRYLTALMFLCFECKPGLAKP</sequence>
<reference evidence="2 3" key="1">
    <citation type="journal article" date="2021" name="Microbiol. Spectr.">
        <title>A Single Bacterium Capable of Oxidation and Reduction of Iron at Circumneutral pH.</title>
        <authorList>
            <person name="Kato S."/>
            <person name="Ohkuma M."/>
        </authorList>
    </citation>
    <scope>NUCLEOTIDE SEQUENCE [LARGE SCALE GENOMIC DNA]</scope>
    <source>
        <strain evidence="2 3">MIZ03</strain>
    </source>
</reference>
<name>A0ABN6D1D5_9BURK</name>
<feature type="compositionally biased region" description="Polar residues" evidence="1">
    <location>
        <begin position="1"/>
        <end position="11"/>
    </location>
</feature>
<keyword evidence="3" id="KW-1185">Reference proteome</keyword>
<proteinExistence type="predicted"/>
<gene>
    <name evidence="2" type="ORF">MIZ03_0708</name>
</gene>
<feature type="region of interest" description="Disordered" evidence="1">
    <location>
        <begin position="1"/>
        <end position="22"/>
    </location>
</feature>
<dbReference type="Proteomes" id="UP000824366">
    <property type="component" value="Chromosome"/>
</dbReference>
<dbReference type="EMBL" id="AP024238">
    <property type="protein sequence ID" value="BCO25829.1"/>
    <property type="molecule type" value="Genomic_DNA"/>
</dbReference>
<evidence type="ECO:0000313" key="2">
    <source>
        <dbReference type="EMBL" id="BCO25829.1"/>
    </source>
</evidence>
<organism evidence="2 3">
    <name type="scientific">Rhodoferax lithotrophicus</name>
    <dbReference type="NCBI Taxonomy" id="2798804"/>
    <lineage>
        <taxon>Bacteria</taxon>
        <taxon>Pseudomonadati</taxon>
        <taxon>Pseudomonadota</taxon>
        <taxon>Betaproteobacteria</taxon>
        <taxon>Burkholderiales</taxon>
        <taxon>Comamonadaceae</taxon>
        <taxon>Rhodoferax</taxon>
    </lineage>
</organism>
<evidence type="ECO:0000313" key="3">
    <source>
        <dbReference type="Proteomes" id="UP000824366"/>
    </source>
</evidence>
<evidence type="ECO:0000256" key="1">
    <source>
        <dbReference type="SAM" id="MobiDB-lite"/>
    </source>
</evidence>